<accession>A0ABS5B479</accession>
<evidence type="ECO:0000313" key="1">
    <source>
        <dbReference type="EMBL" id="MBP2623633.1"/>
    </source>
</evidence>
<proteinExistence type="predicted"/>
<dbReference type="EMBL" id="PRDG01000004">
    <property type="protein sequence ID" value="MBP2623633.1"/>
    <property type="molecule type" value="Genomic_DNA"/>
</dbReference>
<organism evidence="1 2">
    <name type="scientific">Streptococcus oricebi</name>
    <dbReference type="NCBI Taxonomy" id="1547447"/>
    <lineage>
        <taxon>Bacteria</taxon>
        <taxon>Bacillati</taxon>
        <taxon>Bacillota</taxon>
        <taxon>Bacilli</taxon>
        <taxon>Lactobacillales</taxon>
        <taxon>Streptococcaceae</taxon>
        <taxon>Streptococcus</taxon>
    </lineage>
</organism>
<dbReference type="RefSeq" id="WP_209628142.1">
    <property type="nucleotide sequence ID" value="NZ_PRDG01000004.1"/>
</dbReference>
<keyword evidence="2" id="KW-1185">Reference proteome</keyword>
<sequence>MDFTRETFAAQLEGQAQSRFSKMSPSHQKEWLRYINEAKKDQTKLRRIEKMQQDLLKD</sequence>
<dbReference type="Pfam" id="PF13376">
    <property type="entry name" value="OmdA"/>
    <property type="match status" value="1"/>
</dbReference>
<dbReference type="Proteomes" id="UP001519296">
    <property type="component" value="Unassembled WGS sequence"/>
</dbReference>
<protein>
    <submittedName>
        <fullName evidence="1">Bacteriocin</fullName>
    </submittedName>
</protein>
<gene>
    <name evidence="1" type="ORF">C4K46_06730</name>
</gene>
<name>A0ABS5B479_9STRE</name>
<evidence type="ECO:0000313" key="2">
    <source>
        <dbReference type="Proteomes" id="UP001519296"/>
    </source>
</evidence>
<comment type="caution">
    <text evidence="1">The sequence shown here is derived from an EMBL/GenBank/DDBJ whole genome shotgun (WGS) entry which is preliminary data.</text>
</comment>
<reference evidence="1 2" key="1">
    <citation type="submission" date="2018-02" db="EMBL/GenBank/DDBJ databases">
        <title>Draft genome sequence of Streptococcus oricebi CCUG 70868T type strain.</title>
        <authorList>
            <person name="Mendez V."/>
            <person name="Salva-Serra F."/>
            <person name="Jaen-Luchoro D."/>
            <person name="Gonzales-Siles L."/>
            <person name="Karlsson R."/>
            <person name="Engstrom-Jakobsson H."/>
            <person name="Busquets A."/>
            <person name="Gomila M."/>
            <person name="Pineiro-Iglesias B."/>
            <person name="Bennasar-Figueras A."/>
            <person name="Seeger M."/>
            <person name="Moore E."/>
        </authorList>
    </citation>
    <scope>NUCLEOTIDE SEQUENCE [LARGE SCALE GENOMIC DNA]</scope>
    <source>
        <strain evidence="1 2">CCUG 70868</strain>
    </source>
</reference>